<evidence type="ECO:0000256" key="4">
    <source>
        <dbReference type="PROSITE-ProRule" id="PRU00221"/>
    </source>
</evidence>
<dbReference type="InterPro" id="IPR037588">
    <property type="entry name" value="MLST8"/>
</dbReference>
<dbReference type="RefSeq" id="XP_013327965.1">
    <property type="nucleotide sequence ID" value="XM_013472511.1"/>
</dbReference>
<dbReference type="PANTHER" id="PTHR19842">
    <property type="entry name" value="G BETA-LIKE PROTEIN GBL"/>
    <property type="match status" value="1"/>
</dbReference>
<feature type="compositionally biased region" description="Basic and acidic residues" evidence="5">
    <location>
        <begin position="55"/>
        <end position="65"/>
    </location>
</feature>
<keyword evidence="2 4" id="KW-0853">WD repeat</keyword>
<dbReference type="GO" id="GO:0031931">
    <property type="term" value="C:TORC1 complex"/>
    <property type="evidence" value="ECO:0007669"/>
    <property type="project" value="InterPro"/>
</dbReference>
<feature type="region of interest" description="Disordered" evidence="5">
    <location>
        <begin position="1"/>
        <end position="124"/>
    </location>
</feature>
<evidence type="ECO:0000256" key="2">
    <source>
        <dbReference type="ARBA" id="ARBA00022574"/>
    </source>
</evidence>
<feature type="compositionally biased region" description="Polar residues" evidence="5">
    <location>
        <begin position="19"/>
        <end position="33"/>
    </location>
</feature>
<dbReference type="FunFam" id="2.130.10.10:FF:000969">
    <property type="entry name" value="WD repeat protein"/>
    <property type="match status" value="1"/>
</dbReference>
<evidence type="ECO:0000256" key="3">
    <source>
        <dbReference type="ARBA" id="ARBA00022737"/>
    </source>
</evidence>
<dbReference type="GO" id="GO:0032956">
    <property type="term" value="P:regulation of actin cytoskeleton organization"/>
    <property type="evidence" value="ECO:0007669"/>
    <property type="project" value="TreeGrafter"/>
</dbReference>
<dbReference type="STRING" id="1408163.A0A0F4YUQ5"/>
<feature type="compositionally biased region" description="Polar residues" evidence="5">
    <location>
        <begin position="85"/>
        <end position="107"/>
    </location>
</feature>
<dbReference type="GO" id="GO:0031932">
    <property type="term" value="C:TORC2 complex"/>
    <property type="evidence" value="ECO:0007669"/>
    <property type="project" value="InterPro"/>
</dbReference>
<feature type="region of interest" description="Disordered" evidence="5">
    <location>
        <begin position="140"/>
        <end position="187"/>
    </location>
</feature>
<feature type="compositionally biased region" description="Polar residues" evidence="5">
    <location>
        <begin position="169"/>
        <end position="178"/>
    </location>
</feature>
<dbReference type="SUPFAM" id="SSF50978">
    <property type="entry name" value="WD40 repeat-like"/>
    <property type="match status" value="1"/>
</dbReference>
<dbReference type="OrthoDB" id="10248252at2759"/>
<comment type="caution">
    <text evidence="6">The sequence shown here is derived from an EMBL/GenBank/DDBJ whole genome shotgun (WGS) entry which is preliminary data.</text>
</comment>
<feature type="region of interest" description="Disordered" evidence="5">
    <location>
        <begin position="1087"/>
        <end position="1144"/>
    </location>
</feature>
<dbReference type="InterPro" id="IPR036322">
    <property type="entry name" value="WD40_repeat_dom_sf"/>
</dbReference>
<evidence type="ECO:0000313" key="6">
    <source>
        <dbReference type="EMBL" id="KKA21353.1"/>
    </source>
</evidence>
<dbReference type="InterPro" id="IPR019775">
    <property type="entry name" value="WD40_repeat_CS"/>
</dbReference>
<feature type="region of interest" description="Disordered" evidence="5">
    <location>
        <begin position="1025"/>
        <end position="1044"/>
    </location>
</feature>
<dbReference type="GeneID" id="25316950"/>
<dbReference type="PANTHER" id="PTHR19842:SF2">
    <property type="entry name" value="WD REPEAT PROTEIN (AFU_ORTHOLOGUE AFUA_5G04300)"/>
    <property type="match status" value="1"/>
</dbReference>
<name>A0A0F4YUQ5_RASE3</name>
<dbReference type="AlphaFoldDB" id="A0A0F4YUQ5"/>
<keyword evidence="7" id="KW-1185">Reference proteome</keyword>
<comment type="similarity">
    <text evidence="1">Belongs to the WD repeat LST8 family.</text>
</comment>
<proteinExistence type="inferred from homology"/>
<dbReference type="Pfam" id="PF00400">
    <property type="entry name" value="WD40"/>
    <property type="match status" value="1"/>
</dbReference>
<evidence type="ECO:0000313" key="7">
    <source>
        <dbReference type="Proteomes" id="UP000053958"/>
    </source>
</evidence>
<reference evidence="6 7" key="1">
    <citation type="submission" date="2015-04" db="EMBL/GenBank/DDBJ databases">
        <authorList>
            <person name="Heijne W.H."/>
            <person name="Fedorova N.D."/>
            <person name="Nierman W.C."/>
            <person name="Vollebregt A.W."/>
            <person name="Zhao Z."/>
            <person name="Wu L."/>
            <person name="Kumar M."/>
            <person name="Stam H."/>
            <person name="van den Berg M.A."/>
            <person name="Pel H.J."/>
        </authorList>
    </citation>
    <scope>NUCLEOTIDE SEQUENCE [LARGE SCALE GENOMIC DNA]</scope>
    <source>
        <strain evidence="6 7">CBS 393.64</strain>
    </source>
</reference>
<feature type="repeat" description="WD" evidence="4">
    <location>
        <begin position="565"/>
        <end position="591"/>
    </location>
</feature>
<dbReference type="InterPro" id="IPR015943">
    <property type="entry name" value="WD40/YVTN_repeat-like_dom_sf"/>
</dbReference>
<keyword evidence="3" id="KW-0677">Repeat</keyword>
<dbReference type="SMART" id="SM00320">
    <property type="entry name" value="WD40"/>
    <property type="match status" value="5"/>
</dbReference>
<gene>
    <name evidence="6" type="ORF">T310_4602</name>
</gene>
<sequence>MYDSDESSDEAQLLLSKFVSHSRQADQPSSSEGVKNGRATGHRNTKRMAGGNMKATRDLRPDFIRKNRIGLSASSPPSTHAPIIPQNSGGLSPLPSNVQRSPQPGTASSRRDKSLSSISSSRTVDTDTVRIIVPTLDAASLPSTSTKGSVSPTRGSTLRRQPGLDVSRRTSSGVQASQRPRRSTAVPVNYYAKSTYSGYGSETDGEADQTSASVNVEVAVPSQPQLSLPQCSRGRYRVIYSSRQVRICRRSFQHLNEIPDLPHHVPYAPENEPSCYAERSNSSPTRQVLHVSFDQEEMAAMLGLLAHHGFHSDLSETSLSDQIIQAVRAISEPKFERSFAKRITQMLELDKLLAENGLDNFETYRHTPTKPMSVELDTWKRIGRLSNTLFPSADAGQDSSKCLSMASVLKRRKKADIRSFLLDAKEGDLPTTPYFVESVPHHSNFMDEENIDQGRRNVSTIFWDRERGAGPGRRYYQRLSDDGLRLSRTWKGASNDVLNLTWSPDGTRFAVGAAAQCDEHNMQYNRRNNLLLGDLVRNSIKELPDHRIPRPSASSTSDPHLYMSVTAVQWFEDKLYTASYDGTVKVWDVSTHEGAACIHTLRHQGKVQVMARADCNVNLLATGTESVFGLWRVYESNPTYQPLELTRSRLSKNVDLTPSSVAWGSTSSTRDILVAGMSGKETELGDPCKEGHLAMWKLSESSAEAIQLSPNSQNIFDIKWHPAWPCFATGSSVPALRTSGTAKDARSVVRIYEPLVTRSRVMEFDCPALDINDVTFCPVNNTYISASCTDGITYVWDFRNPAEILHKLPHGAPLNQLDERLTREQADVGVRVALWGSATDRLYTGGSDGVLKSWNILLCPEDALVQDVANLEDEIMCGLFSPDKTNLLLGDAAGGIHLLSSGSFSDSECGYMDFEPASEPKGSSTGLKTEPDPDSGIATAQQFLSSGQLVRHPVYGVGKGPFYNGPYAAWARPSGTPSDMLAITPLIDEVQAMQLDGPPVDCRTGLDDASKMAVNAQIQLARIRNQRQNERKRKRKGKRRSRAPMTITEKNIIVLCSDDEEEEEEESINPQNKARIIVPAGVEIIDLTGDTDGEDEPTSQLMPRPFPSDDEGHKREQSQEDDLEEDYWWPESCDIDPNIGDSDL</sequence>
<evidence type="ECO:0000256" key="5">
    <source>
        <dbReference type="SAM" id="MobiDB-lite"/>
    </source>
</evidence>
<dbReference type="Proteomes" id="UP000053958">
    <property type="component" value="Unassembled WGS sequence"/>
</dbReference>
<feature type="compositionally biased region" description="Polar residues" evidence="5">
    <location>
        <begin position="141"/>
        <end position="159"/>
    </location>
</feature>
<protein>
    <submittedName>
        <fullName evidence="6">WD repeat protein</fullName>
    </submittedName>
</protein>
<dbReference type="PROSITE" id="PS00678">
    <property type="entry name" value="WD_REPEATS_1"/>
    <property type="match status" value="1"/>
</dbReference>
<organism evidence="6 7">
    <name type="scientific">Rasamsonia emersonii (strain ATCC 16479 / CBS 393.64 / IMI 116815)</name>
    <dbReference type="NCBI Taxonomy" id="1408163"/>
    <lineage>
        <taxon>Eukaryota</taxon>
        <taxon>Fungi</taxon>
        <taxon>Dikarya</taxon>
        <taxon>Ascomycota</taxon>
        <taxon>Pezizomycotina</taxon>
        <taxon>Eurotiomycetes</taxon>
        <taxon>Eurotiomycetidae</taxon>
        <taxon>Eurotiales</taxon>
        <taxon>Trichocomaceae</taxon>
        <taxon>Rasamsonia</taxon>
    </lineage>
</organism>
<dbReference type="InterPro" id="IPR001680">
    <property type="entry name" value="WD40_rpt"/>
</dbReference>
<feature type="compositionally biased region" description="Acidic residues" evidence="5">
    <location>
        <begin position="1119"/>
        <end position="1128"/>
    </location>
</feature>
<dbReference type="Gene3D" id="2.130.10.10">
    <property type="entry name" value="YVTN repeat-like/Quinoprotein amine dehydrogenase"/>
    <property type="match status" value="1"/>
</dbReference>
<accession>A0A0F4YUQ5</accession>
<dbReference type="EMBL" id="LASV01000189">
    <property type="protein sequence ID" value="KKA21353.1"/>
    <property type="molecule type" value="Genomic_DNA"/>
</dbReference>
<feature type="compositionally biased region" description="Basic residues" evidence="5">
    <location>
        <begin position="1030"/>
        <end position="1042"/>
    </location>
</feature>
<dbReference type="PROSITE" id="PS50082">
    <property type="entry name" value="WD_REPEATS_2"/>
    <property type="match status" value="1"/>
</dbReference>
<evidence type="ECO:0000256" key="1">
    <source>
        <dbReference type="ARBA" id="ARBA00009890"/>
    </source>
</evidence>
<dbReference type="GO" id="GO:0031929">
    <property type="term" value="P:TOR signaling"/>
    <property type="evidence" value="ECO:0007669"/>
    <property type="project" value="InterPro"/>
</dbReference>